<name>A0ACD1I7C9_9EURO</name>
<sequence length="115" mass="13279">MKVSTNSPFGEPRQLWTLMLGPWGKYTTPTGCRRFHVYRAPDGVTSRDIEHAYRLLWDRVVSSAAPSWTLYFFFLLPTVCSHSSSLSILKTSCRNVHQILAFWRACLSIWQVGRK</sequence>
<evidence type="ECO:0000313" key="2">
    <source>
        <dbReference type="Proteomes" id="UP000249748"/>
    </source>
</evidence>
<keyword evidence="2" id="KW-1185">Reference proteome</keyword>
<evidence type="ECO:0000313" key="1">
    <source>
        <dbReference type="EMBL" id="RAK86179.1"/>
    </source>
</evidence>
<organism evidence="1 2">
    <name type="scientific">Aspergillus costaricaensis CBS 115574</name>
    <dbReference type="NCBI Taxonomy" id="1448317"/>
    <lineage>
        <taxon>Eukaryota</taxon>
        <taxon>Fungi</taxon>
        <taxon>Dikarya</taxon>
        <taxon>Ascomycota</taxon>
        <taxon>Pezizomycotina</taxon>
        <taxon>Eurotiomycetes</taxon>
        <taxon>Eurotiomycetidae</taxon>
        <taxon>Eurotiales</taxon>
        <taxon>Aspergillaceae</taxon>
        <taxon>Aspergillus</taxon>
        <taxon>Aspergillus subgen. Circumdati</taxon>
    </lineage>
</organism>
<accession>A0ACD1I7C9</accession>
<gene>
    <name evidence="1" type="ORF">BO79DRAFT_39176</name>
</gene>
<dbReference type="Proteomes" id="UP000249748">
    <property type="component" value="Unassembled WGS sequence"/>
</dbReference>
<proteinExistence type="predicted"/>
<dbReference type="EMBL" id="KZ824561">
    <property type="protein sequence ID" value="RAK86179.1"/>
    <property type="molecule type" value="Genomic_DNA"/>
</dbReference>
<protein>
    <submittedName>
        <fullName evidence="1">Uncharacterized protein</fullName>
    </submittedName>
</protein>
<reference evidence="1" key="1">
    <citation type="submission" date="2018-02" db="EMBL/GenBank/DDBJ databases">
        <title>The genomes of Aspergillus section Nigri reveals drivers in fungal speciation.</title>
        <authorList>
            <consortium name="DOE Joint Genome Institute"/>
            <person name="Vesth T.C."/>
            <person name="Nybo J."/>
            <person name="Theobald S."/>
            <person name="Brandl J."/>
            <person name="Frisvad J.C."/>
            <person name="Nielsen K.F."/>
            <person name="Lyhne E.K."/>
            <person name="Kogle M.E."/>
            <person name="Kuo A."/>
            <person name="Riley R."/>
            <person name="Clum A."/>
            <person name="Nolan M."/>
            <person name="Lipzen A."/>
            <person name="Salamov A."/>
            <person name="Henrissat B."/>
            <person name="Wiebenga A."/>
            <person name="De vries R.P."/>
            <person name="Grigoriev I.V."/>
            <person name="Mortensen U.H."/>
            <person name="Andersen M.R."/>
            <person name="Baker S.E."/>
        </authorList>
    </citation>
    <scope>NUCLEOTIDE SEQUENCE</scope>
    <source>
        <strain evidence="1">CBS 115574</strain>
    </source>
</reference>